<dbReference type="InterPro" id="IPR013826">
    <property type="entry name" value="Topo_IA_cen_sub3"/>
</dbReference>
<accession>A0A381N529</accession>
<dbReference type="PROSITE" id="PS00396">
    <property type="entry name" value="TOPO_IA_1"/>
    <property type="match status" value="1"/>
</dbReference>
<dbReference type="InterPro" id="IPR003602">
    <property type="entry name" value="Topo_IA_DNA-bd_dom"/>
</dbReference>
<feature type="non-terminal residue" evidence="16">
    <location>
        <position position="1"/>
    </location>
</feature>
<protein>
    <recommendedName>
        <fullName evidence="3">DNA topoisomerase</fullName>
        <ecNumber evidence="3">5.6.2.1</ecNumber>
    </recommendedName>
</protein>
<dbReference type="Gene3D" id="1.10.460.10">
    <property type="entry name" value="Topoisomerase I, domain 2"/>
    <property type="match status" value="1"/>
</dbReference>
<evidence type="ECO:0000256" key="11">
    <source>
        <dbReference type="ARBA" id="ARBA00023125"/>
    </source>
</evidence>
<dbReference type="InterPro" id="IPR013824">
    <property type="entry name" value="Topo_IA_cen_sub1"/>
</dbReference>
<dbReference type="NCBIfam" id="TIGR01051">
    <property type="entry name" value="topA_bact"/>
    <property type="match status" value="1"/>
</dbReference>
<evidence type="ECO:0000256" key="10">
    <source>
        <dbReference type="ARBA" id="ARBA00023029"/>
    </source>
</evidence>
<dbReference type="InterPro" id="IPR023406">
    <property type="entry name" value="Topo_IA_AS"/>
</dbReference>
<dbReference type="Gene3D" id="1.10.486.10">
    <property type="entry name" value="PCRA, domain 4"/>
    <property type="match status" value="1"/>
</dbReference>
<comment type="similarity">
    <text evidence="2">Belongs to the type IA topoisomerase family.</text>
</comment>
<dbReference type="GO" id="GO:0005524">
    <property type="term" value="F:ATP binding"/>
    <property type="evidence" value="ECO:0007669"/>
    <property type="project" value="UniProtKB-KW"/>
</dbReference>
<evidence type="ECO:0000256" key="1">
    <source>
        <dbReference type="ARBA" id="ARBA00000213"/>
    </source>
</evidence>
<dbReference type="Pfam" id="PF13368">
    <property type="entry name" value="Toprim_C_rpt"/>
    <property type="match status" value="3"/>
</dbReference>
<dbReference type="EC" id="5.6.2.1" evidence="3"/>
<dbReference type="Gene3D" id="2.70.20.10">
    <property type="entry name" value="Topoisomerase I, domain 3"/>
    <property type="match status" value="1"/>
</dbReference>
<dbReference type="GO" id="GO:0004386">
    <property type="term" value="F:helicase activity"/>
    <property type="evidence" value="ECO:0007669"/>
    <property type="project" value="UniProtKB-KW"/>
</dbReference>
<evidence type="ECO:0000256" key="3">
    <source>
        <dbReference type="ARBA" id="ARBA00012891"/>
    </source>
</evidence>
<dbReference type="SUPFAM" id="SSF52540">
    <property type="entry name" value="P-loop containing nucleoside triphosphate hydrolases"/>
    <property type="match status" value="1"/>
</dbReference>
<dbReference type="SUPFAM" id="SSF56712">
    <property type="entry name" value="Prokaryotic type I DNA topoisomerase"/>
    <property type="match status" value="1"/>
</dbReference>
<dbReference type="Gene3D" id="1.10.290.10">
    <property type="entry name" value="Topoisomerase I, domain 4"/>
    <property type="match status" value="1"/>
</dbReference>
<dbReference type="GO" id="GO:0003917">
    <property type="term" value="F:DNA topoisomerase type I (single strand cut, ATP-independent) activity"/>
    <property type="evidence" value="ECO:0007669"/>
    <property type="project" value="UniProtKB-EC"/>
</dbReference>
<dbReference type="InterPro" id="IPR034149">
    <property type="entry name" value="TOPRIM_TopoI"/>
</dbReference>
<evidence type="ECO:0000256" key="9">
    <source>
        <dbReference type="ARBA" id="ARBA00022842"/>
    </source>
</evidence>
<dbReference type="PROSITE" id="PS52039">
    <property type="entry name" value="TOPO_IA_2"/>
    <property type="match status" value="1"/>
</dbReference>
<gene>
    <name evidence="16" type="ORF">METZ01_LOCUS2594</name>
</gene>
<dbReference type="InterPro" id="IPR027417">
    <property type="entry name" value="P-loop_NTPase"/>
</dbReference>
<dbReference type="GO" id="GO:0006265">
    <property type="term" value="P:DNA topological change"/>
    <property type="evidence" value="ECO:0007669"/>
    <property type="project" value="InterPro"/>
</dbReference>
<dbReference type="PANTHER" id="PTHR42785">
    <property type="entry name" value="DNA TOPOISOMERASE, TYPE IA, CORE"/>
    <property type="match status" value="1"/>
</dbReference>
<keyword evidence="4" id="KW-0479">Metal-binding</keyword>
<evidence type="ECO:0000259" key="15">
    <source>
        <dbReference type="PROSITE" id="PS52039"/>
    </source>
</evidence>
<evidence type="ECO:0000256" key="6">
    <source>
        <dbReference type="ARBA" id="ARBA00022801"/>
    </source>
</evidence>
<dbReference type="CDD" id="cd00186">
    <property type="entry name" value="TOP1Ac"/>
    <property type="match status" value="1"/>
</dbReference>
<evidence type="ECO:0000313" key="16">
    <source>
        <dbReference type="EMBL" id="SUZ49740.1"/>
    </source>
</evidence>
<dbReference type="Pfam" id="PF01751">
    <property type="entry name" value="Toprim"/>
    <property type="match status" value="1"/>
</dbReference>
<dbReference type="GO" id="GO:0003677">
    <property type="term" value="F:DNA binding"/>
    <property type="evidence" value="ECO:0007669"/>
    <property type="project" value="UniProtKB-KW"/>
</dbReference>
<evidence type="ECO:0000256" key="8">
    <source>
        <dbReference type="ARBA" id="ARBA00022840"/>
    </source>
</evidence>
<dbReference type="PRINTS" id="PR00417">
    <property type="entry name" value="PRTPISMRASEI"/>
</dbReference>
<evidence type="ECO:0000259" key="14">
    <source>
        <dbReference type="PROSITE" id="PS51217"/>
    </source>
</evidence>
<keyword evidence="10" id="KW-0799">Topoisomerase</keyword>
<evidence type="ECO:0000259" key="13">
    <source>
        <dbReference type="PROSITE" id="PS50880"/>
    </source>
</evidence>
<dbReference type="InterPro" id="IPR003601">
    <property type="entry name" value="Topo_IA_2"/>
</dbReference>
<reference evidence="16" key="1">
    <citation type="submission" date="2018-05" db="EMBL/GenBank/DDBJ databases">
        <authorList>
            <person name="Lanie J.A."/>
            <person name="Ng W.-L."/>
            <person name="Kazmierczak K.M."/>
            <person name="Andrzejewski T.M."/>
            <person name="Davidsen T.M."/>
            <person name="Wayne K.J."/>
            <person name="Tettelin H."/>
            <person name="Glass J.I."/>
            <person name="Rusch D."/>
            <person name="Podicherti R."/>
            <person name="Tsui H.-C.T."/>
            <person name="Winkler M.E."/>
        </authorList>
    </citation>
    <scope>NUCLEOTIDE SEQUENCE</scope>
</reference>
<dbReference type="AlphaFoldDB" id="A0A381N529"/>
<proteinExistence type="inferred from homology"/>
<dbReference type="CDD" id="cd03363">
    <property type="entry name" value="TOPRIM_TopoIA_TopoI"/>
    <property type="match status" value="1"/>
</dbReference>
<keyword evidence="7" id="KW-0347">Helicase</keyword>
<dbReference type="Pfam" id="PF01131">
    <property type="entry name" value="Topoisom_bac"/>
    <property type="match status" value="1"/>
</dbReference>
<dbReference type="PANTHER" id="PTHR42785:SF1">
    <property type="entry name" value="DNA TOPOISOMERASE"/>
    <property type="match status" value="1"/>
</dbReference>
<sequence length="1011" mass="111601">VPKSLVIVESPAKAKTIERFLGPDYVVESSVGHIRDLPDKASQLPSAYKDESWAYLGVDVENDFKAHYVVTERSKKQVAKLRKLLKGVDELYLATDEDREGEAIAWHLLEVLNPTIPVHRMVFHEITEKAIREAVASPRELDRRMVDAQEARRIFDRLYGYEVSAVMWRKVRKGLSAGRVQSVANRLIVERERERISFETADYSSVEAQMSSEAPFEATLVAINDERIATGRDFDALGELNRDDRRILEATQAQELVSSLSGAEFTVQSVESKPYRRRPAPPFMTSTLQQEGGRRLGFSAARTMGAAQKLYEQGYITYMRTDSTTLSATALSAARDLVKERFGNESLPVDPRLYKKKVKNAQEAHEAIRPAGDTWRSPTDIGFGGSTDEARLYELVWNRTIASQMNDAEGQTVTIRMEGSGSGADTAAFSTSGTVITSPGFRLIYGQQSDEEDDRELPNLAEGDVVKALSVGSTEHETKPPARYTEATLVRQLEDLGIGRPSTYASILGTIQNRGYVWKKGSALVPALTAFATVGLMENHFSHLVDYALTARMEDDLDGISTGELESAPWLSDFYYGGVDGEGKVLPGLRDLVSAGHLEEIDAVEINTIPIGIDEDGLLIVAKVGKTSPYIQRGDEIRSLPAGIAPDEITLERAIELLETPQERVLGADPETGLEVIVRVGTYGPYVSLGRFPKMPMSASPGGQLLNLPLHKKELKVALAYMRCMTEQPDDDSVRQAVKNPKRGIGDAAIKRLAEYGKENGISLLEAFEQAEAAGSSTAARKAIRSFLKLRNSISDMRDLDAPTALQSCLDQSGYMKELRSDDQEERLTNINSLIEVSHEFENIVELVAELDRIDELKSQPKPKTASLFDTMTIERVTLEDALELLSLPRTVGTDPADGIAITVQNGPYGPYLLKGPESRNLKNEEQLFTITLEECLGLLAMPKKFGRAKAKPPLKEFGVDPNSGKPILLKDGKFGPYVTDGKTNASLKNWESVEELTDQRAVELLAERRA</sequence>
<dbReference type="Pfam" id="PF13361">
    <property type="entry name" value="UvrD_C"/>
    <property type="match status" value="1"/>
</dbReference>
<keyword evidence="8" id="KW-0067">ATP-binding</keyword>
<comment type="catalytic activity">
    <reaction evidence="1">
        <text>ATP-independent breakage of single-stranded DNA, followed by passage and rejoining.</text>
        <dbReference type="EC" id="5.6.2.1"/>
    </reaction>
</comment>
<dbReference type="HAMAP" id="MF_00952">
    <property type="entry name" value="Topoisom_1_prok"/>
    <property type="match status" value="1"/>
</dbReference>
<keyword evidence="6" id="KW-0378">Hydrolase</keyword>
<dbReference type="InterPro" id="IPR013825">
    <property type="entry name" value="Topo_IA_cen_sub2"/>
</dbReference>
<dbReference type="InterPro" id="IPR013497">
    <property type="entry name" value="Topo_IA_cen"/>
</dbReference>
<dbReference type="SMART" id="SM00437">
    <property type="entry name" value="TOP1Ac"/>
    <property type="match status" value="1"/>
</dbReference>
<feature type="domain" description="Toprim" evidence="13">
    <location>
        <begin position="3"/>
        <end position="127"/>
    </location>
</feature>
<feature type="domain" description="UvrD-like helicase C-terminal" evidence="14">
    <location>
        <begin position="615"/>
        <end position="893"/>
    </location>
</feature>
<dbReference type="SMART" id="SM00493">
    <property type="entry name" value="TOPRIM"/>
    <property type="match status" value="1"/>
</dbReference>
<dbReference type="Gene3D" id="3.40.50.140">
    <property type="match status" value="1"/>
</dbReference>
<keyword evidence="12" id="KW-0413">Isomerase</keyword>
<evidence type="ECO:0000256" key="4">
    <source>
        <dbReference type="ARBA" id="ARBA00022723"/>
    </source>
</evidence>
<dbReference type="PROSITE" id="PS50880">
    <property type="entry name" value="TOPRIM"/>
    <property type="match status" value="1"/>
</dbReference>
<dbReference type="InterPro" id="IPR023405">
    <property type="entry name" value="Topo_IA_core_domain"/>
</dbReference>
<dbReference type="InterPro" id="IPR005733">
    <property type="entry name" value="TopoI_bac-type"/>
</dbReference>
<evidence type="ECO:0000256" key="5">
    <source>
        <dbReference type="ARBA" id="ARBA00022741"/>
    </source>
</evidence>
<dbReference type="GO" id="GO:0016787">
    <property type="term" value="F:hydrolase activity"/>
    <property type="evidence" value="ECO:0007669"/>
    <property type="project" value="UniProtKB-KW"/>
</dbReference>
<dbReference type="InterPro" id="IPR006171">
    <property type="entry name" value="TOPRIM_dom"/>
</dbReference>
<name>A0A381N529_9ZZZZ</name>
<evidence type="ECO:0000256" key="12">
    <source>
        <dbReference type="ARBA" id="ARBA00023235"/>
    </source>
</evidence>
<dbReference type="InterPro" id="IPR025589">
    <property type="entry name" value="Toprim_C_rpt"/>
</dbReference>
<dbReference type="SMART" id="SM00436">
    <property type="entry name" value="TOP1Bc"/>
    <property type="match status" value="1"/>
</dbReference>
<evidence type="ECO:0000256" key="2">
    <source>
        <dbReference type="ARBA" id="ARBA00009446"/>
    </source>
</evidence>
<dbReference type="EMBL" id="UINC01000133">
    <property type="protein sequence ID" value="SUZ49740.1"/>
    <property type="molecule type" value="Genomic_DNA"/>
</dbReference>
<organism evidence="16">
    <name type="scientific">marine metagenome</name>
    <dbReference type="NCBI Taxonomy" id="408172"/>
    <lineage>
        <taxon>unclassified sequences</taxon>
        <taxon>metagenomes</taxon>
        <taxon>ecological metagenomes</taxon>
    </lineage>
</organism>
<evidence type="ECO:0000256" key="7">
    <source>
        <dbReference type="ARBA" id="ARBA00022806"/>
    </source>
</evidence>
<keyword evidence="9" id="KW-0460">Magnesium</keyword>
<keyword evidence="11" id="KW-0238">DNA-binding</keyword>
<dbReference type="InterPro" id="IPR014017">
    <property type="entry name" value="DNA_helicase_UvrD-like_C"/>
</dbReference>
<feature type="domain" description="Topo IA-type catalytic" evidence="15">
    <location>
        <begin position="142"/>
        <end position="586"/>
    </location>
</feature>
<dbReference type="InterPro" id="IPR028612">
    <property type="entry name" value="Topoisom_1_IA"/>
</dbReference>
<dbReference type="InterPro" id="IPR000380">
    <property type="entry name" value="Topo_IA"/>
</dbReference>
<keyword evidence="5" id="KW-0547">Nucleotide-binding</keyword>
<dbReference type="PROSITE" id="PS51217">
    <property type="entry name" value="UVRD_HELICASE_CTER"/>
    <property type="match status" value="1"/>
</dbReference>
<dbReference type="GO" id="GO:0046872">
    <property type="term" value="F:metal ion binding"/>
    <property type="evidence" value="ECO:0007669"/>
    <property type="project" value="UniProtKB-KW"/>
</dbReference>